<evidence type="ECO:0000256" key="1">
    <source>
        <dbReference type="SAM" id="Phobius"/>
    </source>
</evidence>
<dbReference type="AlphaFoldDB" id="A0A1H2PSP3"/>
<keyword evidence="4" id="KW-1185">Reference proteome</keyword>
<accession>A0A1H2PSP3</accession>
<dbReference type="InterPro" id="IPR025196">
    <property type="entry name" value="DUF4126"/>
</dbReference>
<evidence type="ECO:0000313" key="4">
    <source>
        <dbReference type="Proteomes" id="UP000243719"/>
    </source>
</evidence>
<feature type="transmembrane region" description="Helical" evidence="1">
    <location>
        <begin position="6"/>
        <end position="29"/>
    </location>
</feature>
<proteinExistence type="predicted"/>
<dbReference type="EMBL" id="FNLO01000010">
    <property type="protein sequence ID" value="SDV50037.1"/>
    <property type="molecule type" value="Genomic_DNA"/>
</dbReference>
<feature type="transmembrane region" description="Helical" evidence="1">
    <location>
        <begin position="41"/>
        <end position="59"/>
    </location>
</feature>
<feature type="domain" description="DUF4126" evidence="2">
    <location>
        <begin position="6"/>
        <end position="176"/>
    </location>
</feature>
<evidence type="ECO:0000313" key="3">
    <source>
        <dbReference type="EMBL" id="SDV50037.1"/>
    </source>
</evidence>
<keyword evidence="1" id="KW-1133">Transmembrane helix</keyword>
<evidence type="ECO:0000259" key="2">
    <source>
        <dbReference type="Pfam" id="PF13548"/>
    </source>
</evidence>
<keyword evidence="1" id="KW-0812">Transmembrane</keyword>
<feature type="transmembrane region" description="Helical" evidence="1">
    <location>
        <begin position="145"/>
        <end position="175"/>
    </location>
</feature>
<dbReference type="Proteomes" id="UP000243719">
    <property type="component" value="Unassembled WGS sequence"/>
</dbReference>
<dbReference type="RefSeq" id="WP_091910938.1">
    <property type="nucleotide sequence ID" value="NZ_FNLO01000010.1"/>
</dbReference>
<dbReference type="OrthoDB" id="181455at2"/>
<sequence length="206" mass="21239">MIETFALAAGLAWAAGLRLYLTVFLAGLFQRLGIVDLPGSLHVLASSWVIGIAAALAIVEFCADKIPALDSLWDAVHTLIRIPSGAVIAAAALGHASPGLVLSTALAGATLAGTAHLTKAATRALINLSPAPVSNVFASATEDGLVLAGLTLAAFMPVAFLALLLAFLSVAAWVLPRLWRGVRGGWQGMATKMLPRVVGRLESEVE</sequence>
<keyword evidence="1" id="KW-0472">Membrane</keyword>
<dbReference type="Pfam" id="PF13548">
    <property type="entry name" value="DUF4126"/>
    <property type="match status" value="1"/>
</dbReference>
<reference evidence="4" key="1">
    <citation type="submission" date="2016-09" db="EMBL/GenBank/DDBJ databases">
        <authorList>
            <person name="Varghese N."/>
            <person name="Submissions S."/>
        </authorList>
    </citation>
    <scope>NUCLEOTIDE SEQUENCE [LARGE SCALE GENOMIC DNA]</scope>
    <source>
        <strain evidence="4">JS23</strain>
    </source>
</reference>
<organism evidence="3 4">
    <name type="scientific">Chitinasiproducens palmae</name>
    <dbReference type="NCBI Taxonomy" id="1770053"/>
    <lineage>
        <taxon>Bacteria</taxon>
        <taxon>Pseudomonadati</taxon>
        <taxon>Pseudomonadota</taxon>
        <taxon>Betaproteobacteria</taxon>
        <taxon>Burkholderiales</taxon>
        <taxon>Burkholderiaceae</taxon>
        <taxon>Chitinasiproducens</taxon>
    </lineage>
</organism>
<dbReference type="STRING" id="1770053.SAMN05216551_11070"/>
<gene>
    <name evidence="3" type="ORF">SAMN05216551_11070</name>
</gene>
<protein>
    <recommendedName>
        <fullName evidence="2">DUF4126 domain-containing protein</fullName>
    </recommendedName>
</protein>
<name>A0A1H2PSP3_9BURK</name>